<dbReference type="EMBL" id="GGEC01070397">
    <property type="protein sequence ID" value="MBX50881.1"/>
    <property type="molecule type" value="Transcribed_RNA"/>
</dbReference>
<sequence>MSHSAKVASCLHIPAASGHQWPLCLILMKNKEAIL</sequence>
<accession>A0A2P2P8C2</accession>
<protein>
    <submittedName>
        <fullName evidence="1">Uncharacterized protein</fullName>
    </submittedName>
</protein>
<reference evidence="1" key="1">
    <citation type="submission" date="2018-02" db="EMBL/GenBank/DDBJ databases">
        <title>Rhizophora mucronata_Transcriptome.</title>
        <authorList>
            <person name="Meera S.P."/>
            <person name="Sreeshan A."/>
            <person name="Augustine A."/>
        </authorList>
    </citation>
    <scope>NUCLEOTIDE SEQUENCE</scope>
    <source>
        <tissue evidence="1">Leaf</tissue>
    </source>
</reference>
<dbReference type="AlphaFoldDB" id="A0A2P2P8C2"/>
<organism evidence="1">
    <name type="scientific">Rhizophora mucronata</name>
    <name type="common">Asiatic mangrove</name>
    <dbReference type="NCBI Taxonomy" id="61149"/>
    <lineage>
        <taxon>Eukaryota</taxon>
        <taxon>Viridiplantae</taxon>
        <taxon>Streptophyta</taxon>
        <taxon>Embryophyta</taxon>
        <taxon>Tracheophyta</taxon>
        <taxon>Spermatophyta</taxon>
        <taxon>Magnoliopsida</taxon>
        <taxon>eudicotyledons</taxon>
        <taxon>Gunneridae</taxon>
        <taxon>Pentapetalae</taxon>
        <taxon>rosids</taxon>
        <taxon>fabids</taxon>
        <taxon>Malpighiales</taxon>
        <taxon>Rhizophoraceae</taxon>
        <taxon>Rhizophora</taxon>
    </lineage>
</organism>
<name>A0A2P2P8C2_RHIMU</name>
<proteinExistence type="predicted"/>
<evidence type="ECO:0000313" key="1">
    <source>
        <dbReference type="EMBL" id="MBX50881.1"/>
    </source>
</evidence>